<evidence type="ECO:0008006" key="4">
    <source>
        <dbReference type="Google" id="ProtNLM"/>
    </source>
</evidence>
<reference evidence="2" key="1">
    <citation type="submission" date="2020-08" db="EMBL/GenBank/DDBJ databases">
        <title>Genetic structure, function and evolution of capsule biosynthesis loci in Vibrio parahaemolyticus.</title>
        <authorList>
            <person name="Li L."/>
            <person name="Bian S."/>
        </authorList>
    </citation>
    <scope>NUCLEOTIDE SEQUENCE</scope>
    <source>
        <strain evidence="3">VP57</strain>
        <strain evidence="2">VP58</strain>
    </source>
</reference>
<protein>
    <recommendedName>
        <fullName evidence="4">YjbG polysaccharide synthesis-related protein</fullName>
    </recommendedName>
</protein>
<dbReference type="EMBL" id="MT898295">
    <property type="protein sequence ID" value="QOS25420.1"/>
    <property type="molecule type" value="Genomic_DNA"/>
</dbReference>
<dbReference type="RefSeq" id="WP_047725457.1">
    <property type="nucleotide sequence ID" value="NZ_JAQBIS010000003.1"/>
</dbReference>
<sequence>MRLLKLLSILGICFFSNTIHAALHQTTVELTLPSKSLSFNGKVRVLELIQAGIQQGAYIDYTLATTLFDESKQAREEVSSLRSFVLNQLMQKNLTSHPFYKFLQKNSFSKRMLSNLDLDELRLHQEKNPLVNGNLSLHTPKRTDKVLFLGNLDKIVVIKDQQGIPLSNILENIGAVYDNRKPYPVIIYPDGNVVTPAKGSWRNTYYYLPPLSIVYFPFDDYQQSELDQNIVELLTLLKTHQ</sequence>
<feature type="signal peptide" evidence="1">
    <location>
        <begin position="1"/>
        <end position="21"/>
    </location>
</feature>
<proteinExistence type="predicted"/>
<keyword evidence="1" id="KW-0732">Signal</keyword>
<organism evidence="2">
    <name type="scientific">Vibrio parahaemolyticus</name>
    <dbReference type="NCBI Taxonomy" id="670"/>
    <lineage>
        <taxon>Bacteria</taxon>
        <taxon>Pseudomonadati</taxon>
        <taxon>Pseudomonadota</taxon>
        <taxon>Gammaproteobacteria</taxon>
        <taxon>Vibrionales</taxon>
        <taxon>Vibrionaceae</taxon>
        <taxon>Vibrio</taxon>
    </lineage>
</organism>
<evidence type="ECO:0000256" key="1">
    <source>
        <dbReference type="SAM" id="SignalP"/>
    </source>
</evidence>
<feature type="chain" id="PRO_5036206653" description="YjbG polysaccharide synthesis-related protein" evidence="1">
    <location>
        <begin position="22"/>
        <end position="241"/>
    </location>
</feature>
<evidence type="ECO:0000313" key="3">
    <source>
        <dbReference type="EMBL" id="QOS25420.1"/>
    </source>
</evidence>
<evidence type="ECO:0000313" key="2">
    <source>
        <dbReference type="EMBL" id="QOS21919.1"/>
    </source>
</evidence>
<dbReference type="AlphaFoldDB" id="A0A7M1W4P2"/>
<name>A0A7M1W4P2_VIBPH</name>
<accession>A0A7M1W4P2</accession>
<dbReference type="EMBL" id="MT898201">
    <property type="protein sequence ID" value="QOS21919.1"/>
    <property type="molecule type" value="Genomic_DNA"/>
</dbReference>
<gene>
    <name evidence="3" type="ORF">VP57_00003</name>
    <name evidence="2" type="ORF">VP58_00003</name>
</gene>